<organism evidence="1 2">
    <name type="scientific">Sorangium atrum</name>
    <dbReference type="NCBI Taxonomy" id="2995308"/>
    <lineage>
        <taxon>Bacteria</taxon>
        <taxon>Pseudomonadati</taxon>
        <taxon>Myxococcota</taxon>
        <taxon>Polyangia</taxon>
        <taxon>Polyangiales</taxon>
        <taxon>Polyangiaceae</taxon>
        <taxon>Sorangium</taxon>
    </lineage>
</organism>
<comment type="caution">
    <text evidence="1">The sequence shown here is derived from an EMBL/GenBank/DDBJ whole genome shotgun (WGS) entry which is preliminary data.</text>
</comment>
<reference evidence="1 2" key="1">
    <citation type="submission" date="2023-01" db="EMBL/GenBank/DDBJ databases">
        <title>Minimal conservation of predation-associated metabolite biosynthetic gene clusters underscores biosynthetic potential of Myxococcota including descriptions for ten novel species: Archangium lansinium sp. nov., Myxococcus landrumus sp. nov., Nannocystis bai.</title>
        <authorList>
            <person name="Ahearne A."/>
            <person name="Stevens C."/>
            <person name="Dowd S."/>
        </authorList>
    </citation>
    <scope>NUCLEOTIDE SEQUENCE [LARGE SCALE GENOMIC DNA]</scope>
    <source>
        <strain evidence="1 2">WIWO2</strain>
    </source>
</reference>
<dbReference type="InterPro" id="IPR011990">
    <property type="entry name" value="TPR-like_helical_dom_sf"/>
</dbReference>
<name>A0ABT5BZI3_9BACT</name>
<dbReference type="RefSeq" id="WP_272096556.1">
    <property type="nucleotide sequence ID" value="NZ_JAQNDK010000002.1"/>
</dbReference>
<gene>
    <name evidence="1" type="ORF">POL72_17600</name>
</gene>
<keyword evidence="2" id="KW-1185">Reference proteome</keyword>
<accession>A0ABT5BZI3</accession>
<protein>
    <recommendedName>
        <fullName evidence="3">MalT-like TPR region domain-containing protein</fullName>
    </recommendedName>
</protein>
<proteinExistence type="predicted"/>
<evidence type="ECO:0008006" key="3">
    <source>
        <dbReference type="Google" id="ProtNLM"/>
    </source>
</evidence>
<dbReference type="SUPFAM" id="SSF48452">
    <property type="entry name" value="TPR-like"/>
    <property type="match status" value="1"/>
</dbReference>
<dbReference type="Proteomes" id="UP001217485">
    <property type="component" value="Unassembled WGS sequence"/>
</dbReference>
<evidence type="ECO:0000313" key="2">
    <source>
        <dbReference type="Proteomes" id="UP001217485"/>
    </source>
</evidence>
<dbReference type="Gene3D" id="1.25.40.10">
    <property type="entry name" value="Tetratricopeptide repeat domain"/>
    <property type="match status" value="1"/>
</dbReference>
<dbReference type="EMBL" id="JAQNDK010000002">
    <property type="protein sequence ID" value="MDC0679564.1"/>
    <property type="molecule type" value="Genomic_DNA"/>
</dbReference>
<sequence length="387" mass="41455">MQAEVHEVRDELAAAEVRALEAVELLAEGTVLWLHAAGVLIQVRSLAGRFSDLIAWLDRLGRRAPVDREAAEALARALLRGATQMLKAGRPDVVDSALDHAHLHIVPLAGGAPQLAAHLEYARGMRRMYDGDLAEAYEAFSGAAGHYEAIGDWRSALNNRANAALALIELGEDAEAELLLRDALSRAARMGMDLIGAYVRRYLGRVLCQRGDLAEARALAERALAEMVGRDGPGIEGPLRQLLAETLAAAGDLERALAELSTALGLLGDFRALRMEALGAQADVLLRAGRAAEAVAAAREGARLLDAEGGGMGERESRLRLVLVLALDAAGEAEEARAALDVAARFLLARAARIRDPRLRRSFRERVPENARTLALARDRLGSTPPS</sequence>
<evidence type="ECO:0000313" key="1">
    <source>
        <dbReference type="EMBL" id="MDC0679564.1"/>
    </source>
</evidence>